<accession>A0ABV8KE55</accession>
<gene>
    <name evidence="5" type="ORF">ACFOX0_00015</name>
</gene>
<dbReference type="RefSeq" id="WP_377541251.1">
    <property type="nucleotide sequence ID" value="NZ_JBHSBN010000001.1"/>
</dbReference>
<dbReference type="PANTHER" id="PTHR43792">
    <property type="entry name" value="GNAT FAMILY, PUTATIVE (AFU_ORTHOLOGUE AFUA_3G00765)-RELATED-RELATED"/>
    <property type="match status" value="1"/>
</dbReference>
<dbReference type="SUPFAM" id="SSF55729">
    <property type="entry name" value="Acyl-CoA N-acyltransferases (Nat)"/>
    <property type="match status" value="1"/>
</dbReference>
<evidence type="ECO:0000259" key="4">
    <source>
        <dbReference type="PROSITE" id="PS51186"/>
    </source>
</evidence>
<dbReference type="GO" id="GO:0016746">
    <property type="term" value="F:acyltransferase activity"/>
    <property type="evidence" value="ECO:0007669"/>
    <property type="project" value="UniProtKB-KW"/>
</dbReference>
<keyword evidence="1 5" id="KW-0808">Transferase</keyword>
<reference evidence="6" key="1">
    <citation type="journal article" date="2019" name="Int. J. Syst. Evol. Microbiol.">
        <title>The Global Catalogue of Microorganisms (GCM) 10K type strain sequencing project: providing services to taxonomists for standard genome sequencing and annotation.</title>
        <authorList>
            <consortium name="The Broad Institute Genomics Platform"/>
            <consortium name="The Broad Institute Genome Sequencing Center for Infectious Disease"/>
            <person name="Wu L."/>
            <person name="Ma J."/>
        </authorList>
    </citation>
    <scope>NUCLEOTIDE SEQUENCE [LARGE SCALE GENOMIC DNA]</scope>
    <source>
        <strain evidence="6">2902at01</strain>
    </source>
</reference>
<organism evidence="5 6">
    <name type="scientific">Micromonospora zhanjiangensis</name>
    <dbReference type="NCBI Taxonomy" id="1522057"/>
    <lineage>
        <taxon>Bacteria</taxon>
        <taxon>Bacillati</taxon>
        <taxon>Actinomycetota</taxon>
        <taxon>Actinomycetes</taxon>
        <taxon>Micromonosporales</taxon>
        <taxon>Micromonosporaceae</taxon>
        <taxon>Micromonospora</taxon>
    </lineage>
</organism>
<dbReference type="EMBL" id="JBHSBN010000001">
    <property type="protein sequence ID" value="MFC4104323.1"/>
    <property type="molecule type" value="Genomic_DNA"/>
</dbReference>
<dbReference type="Pfam" id="PF13302">
    <property type="entry name" value="Acetyltransf_3"/>
    <property type="match status" value="1"/>
</dbReference>
<dbReference type="CDD" id="cd04301">
    <property type="entry name" value="NAT_SF"/>
    <property type="match status" value="1"/>
</dbReference>
<feature type="domain" description="N-acetyltransferase" evidence="4">
    <location>
        <begin position="10"/>
        <end position="172"/>
    </location>
</feature>
<dbReference type="InterPro" id="IPR016181">
    <property type="entry name" value="Acyl_CoA_acyltransferase"/>
</dbReference>
<dbReference type="InterPro" id="IPR051531">
    <property type="entry name" value="N-acetyltransferase"/>
</dbReference>
<dbReference type="Proteomes" id="UP001595868">
    <property type="component" value="Unassembled WGS sequence"/>
</dbReference>
<evidence type="ECO:0000313" key="6">
    <source>
        <dbReference type="Proteomes" id="UP001595868"/>
    </source>
</evidence>
<dbReference type="PROSITE" id="PS51186">
    <property type="entry name" value="GNAT"/>
    <property type="match status" value="1"/>
</dbReference>
<dbReference type="Gene3D" id="3.40.630.30">
    <property type="match status" value="1"/>
</dbReference>
<keyword evidence="2 5" id="KW-0012">Acyltransferase</keyword>
<keyword evidence="6" id="KW-1185">Reference proteome</keyword>
<evidence type="ECO:0000256" key="3">
    <source>
        <dbReference type="ARBA" id="ARBA00038502"/>
    </source>
</evidence>
<evidence type="ECO:0000256" key="2">
    <source>
        <dbReference type="ARBA" id="ARBA00023315"/>
    </source>
</evidence>
<comment type="similarity">
    <text evidence="3">Belongs to the acetyltransferase family. RimJ subfamily.</text>
</comment>
<comment type="caution">
    <text evidence="5">The sequence shown here is derived from an EMBL/GenBank/DDBJ whole genome shotgun (WGS) entry which is preliminary data.</text>
</comment>
<evidence type="ECO:0000313" key="5">
    <source>
        <dbReference type="EMBL" id="MFC4104323.1"/>
    </source>
</evidence>
<dbReference type="PANTHER" id="PTHR43792:SF8">
    <property type="entry name" value="[RIBOSOMAL PROTEIN US5]-ALANINE N-ACETYLTRANSFERASE"/>
    <property type="match status" value="1"/>
</dbReference>
<evidence type="ECO:0000256" key="1">
    <source>
        <dbReference type="ARBA" id="ARBA00022679"/>
    </source>
</evidence>
<name>A0ABV8KE55_9ACTN</name>
<sequence length="175" mass="19561">MAEQAAAGQVRLVPWTAADLELERRFNVPEMKLHLGGPEPDERIVGRHRRMLEMAERGTGLMFRVEAPPTGEVAGSVGYWEREWGGETVYEMGWSVLPEFQGRGIAGAAVVTVLAGLRENGRHRYVFAYPSVTNGASNALCRKAGFTLLGECDFEFPKDHQLRCNEWRLDLEPTT</sequence>
<proteinExistence type="inferred from homology"/>
<protein>
    <submittedName>
        <fullName evidence="5">GNAT family N-acetyltransferase</fullName>
        <ecNumber evidence="5">2.3.-.-</ecNumber>
    </submittedName>
</protein>
<dbReference type="InterPro" id="IPR000182">
    <property type="entry name" value="GNAT_dom"/>
</dbReference>
<dbReference type="EC" id="2.3.-.-" evidence="5"/>